<protein>
    <submittedName>
        <fullName evidence="1">Uncharacterized protein</fullName>
    </submittedName>
</protein>
<dbReference type="GeneID" id="65071840"/>
<dbReference type="RefSeq" id="YP_010082832.1">
    <property type="nucleotide sequence ID" value="NC_055035.1"/>
</dbReference>
<proteinExistence type="predicted"/>
<dbReference type="EMBL" id="MK554696">
    <property type="protein sequence ID" value="QBJ04166.1"/>
    <property type="molecule type" value="Genomic_DNA"/>
</dbReference>
<reference evidence="1 2" key="1">
    <citation type="submission" date="2019-02" db="EMBL/GenBank/DDBJ databases">
        <title>Genomic, morphological and functional characterisation of novel bacteriophage Fnu1 capable of disrupt Fusobacterium nucleatum biofilm.</title>
        <authorList>
            <person name="Kabwe M."/>
            <person name="Brown T.L."/>
            <person name="Dashper S."/>
            <person name="Speirs L."/>
            <person name="Ku H."/>
            <person name="Petrovski S."/>
            <person name="Chan H.T."/>
            <person name="Lock P."/>
            <person name="Tucci J."/>
        </authorList>
    </citation>
    <scope>NUCLEOTIDE SEQUENCE [LARGE SCALE GENOMIC DNA]</scope>
</reference>
<dbReference type="KEGG" id="vg:65071840"/>
<name>A0A481W629_9CAUD</name>
<evidence type="ECO:0000313" key="1">
    <source>
        <dbReference type="EMBL" id="QBJ04166.1"/>
    </source>
</evidence>
<sequence>MYEIKTLNDEFICYCSGTHNVVPTHRNAKKTTTITGRIINEKVANRKYITITIAKILESQYNILVDIFNYANDRIILTDLNTNKIYTDLFIDGEELRLNQNTLAEPENNEVTYFTGDIVLMERG</sequence>
<accession>A0A481W629</accession>
<keyword evidence="2" id="KW-1185">Reference proteome</keyword>
<organism evidence="1 2">
    <name type="scientific">Fusobacterium phage Fnu1</name>
    <dbReference type="NCBI Taxonomy" id="2530024"/>
    <lineage>
        <taxon>Viruses</taxon>
        <taxon>Duplodnaviria</taxon>
        <taxon>Heunggongvirae</taxon>
        <taxon>Uroviricota</taxon>
        <taxon>Caudoviricetes</taxon>
        <taxon>Latrobevirus</taxon>
        <taxon>Latrobevirus FNU1</taxon>
    </lineage>
</organism>
<evidence type="ECO:0000313" key="2">
    <source>
        <dbReference type="Proteomes" id="UP000292160"/>
    </source>
</evidence>
<dbReference type="Proteomes" id="UP000292160">
    <property type="component" value="Segment"/>
</dbReference>